<gene>
    <name evidence="1" type="ORF">Cgig2_027191</name>
</gene>
<sequence>MKGFSTRIWGAKFNKTIVKPSGMFIVRFHFVLETDDVLKQDFVDFDKKPFITKKWAIRQSVDKKETQHKTKTRFQMDMSEQHSTNIDVEGQQVNTILDIVNEVDNLTQQDLGQCNTPKEDANKALKVAAAQKYFRHHPACHGLKQSVLSHADDLPLFNQTDIQCVKFLMIAFKYFHNCSSLDATIGKSQLMAVGVIDETKGRLLALTGFQFGVLPFKYLGVAEKPQRMSKLNCQTTLVDRIPERIRALLAQELTYAGK</sequence>
<dbReference type="Proteomes" id="UP001153076">
    <property type="component" value="Unassembled WGS sequence"/>
</dbReference>
<protein>
    <submittedName>
        <fullName evidence="1">Uncharacterized protein</fullName>
    </submittedName>
</protein>
<evidence type="ECO:0000313" key="1">
    <source>
        <dbReference type="EMBL" id="KAJ8449189.1"/>
    </source>
</evidence>
<comment type="caution">
    <text evidence="1">The sequence shown here is derived from an EMBL/GenBank/DDBJ whole genome shotgun (WGS) entry which is preliminary data.</text>
</comment>
<organism evidence="1 2">
    <name type="scientific">Carnegiea gigantea</name>
    <dbReference type="NCBI Taxonomy" id="171969"/>
    <lineage>
        <taxon>Eukaryota</taxon>
        <taxon>Viridiplantae</taxon>
        <taxon>Streptophyta</taxon>
        <taxon>Embryophyta</taxon>
        <taxon>Tracheophyta</taxon>
        <taxon>Spermatophyta</taxon>
        <taxon>Magnoliopsida</taxon>
        <taxon>eudicotyledons</taxon>
        <taxon>Gunneridae</taxon>
        <taxon>Pentapetalae</taxon>
        <taxon>Caryophyllales</taxon>
        <taxon>Cactineae</taxon>
        <taxon>Cactaceae</taxon>
        <taxon>Cactoideae</taxon>
        <taxon>Echinocereeae</taxon>
        <taxon>Carnegiea</taxon>
    </lineage>
</organism>
<proteinExistence type="predicted"/>
<accession>A0A9Q1QPB9</accession>
<name>A0A9Q1QPB9_9CARY</name>
<dbReference type="AlphaFoldDB" id="A0A9Q1QPB9"/>
<keyword evidence="2" id="KW-1185">Reference proteome</keyword>
<reference evidence="1" key="1">
    <citation type="submission" date="2022-04" db="EMBL/GenBank/DDBJ databases">
        <title>Carnegiea gigantea Genome sequencing and assembly v2.</title>
        <authorList>
            <person name="Copetti D."/>
            <person name="Sanderson M.J."/>
            <person name="Burquez A."/>
            <person name="Wojciechowski M.F."/>
        </authorList>
    </citation>
    <scope>NUCLEOTIDE SEQUENCE</scope>
    <source>
        <strain evidence="1">SGP5-SGP5p</strain>
        <tissue evidence="1">Aerial part</tissue>
    </source>
</reference>
<evidence type="ECO:0000313" key="2">
    <source>
        <dbReference type="Proteomes" id="UP001153076"/>
    </source>
</evidence>
<dbReference type="EMBL" id="JAKOGI010000024">
    <property type="protein sequence ID" value="KAJ8449189.1"/>
    <property type="molecule type" value="Genomic_DNA"/>
</dbReference>